<organism evidence="2 3">
    <name type="scientific">Paramicrobacterium agarici</name>
    <dbReference type="NCBI Taxonomy" id="630514"/>
    <lineage>
        <taxon>Bacteria</taxon>
        <taxon>Bacillati</taxon>
        <taxon>Actinomycetota</taxon>
        <taxon>Actinomycetes</taxon>
        <taxon>Micrococcales</taxon>
        <taxon>Microbacteriaceae</taxon>
        <taxon>Paramicrobacterium</taxon>
    </lineage>
</organism>
<dbReference type="RefSeq" id="WP_098406148.1">
    <property type="nucleotide sequence ID" value="NZ_PDJE01000001.1"/>
</dbReference>
<protein>
    <submittedName>
        <fullName evidence="2">Uncharacterized protein</fullName>
    </submittedName>
</protein>
<sequence>MASVLERDPWVRTGVSIGTVPLYLLVTHVLAGIVYRALSTELALGERIAAAVTWAVLGALVVGAFSWLVTWRTAEGRPMLHWWIAPVVGIVTIVEFVIVVVAIVIPHGDADAAWGAAIVEQIASPRFWAGALWMPLTAWICVVATVRVRWFRPPRMVMLGVVPYVLAGVVFVGLLNGGVYENP</sequence>
<feature type="transmembrane region" description="Helical" evidence="1">
    <location>
        <begin position="50"/>
        <end position="70"/>
    </location>
</feature>
<name>A0A2A9DSD3_9MICO</name>
<feature type="transmembrane region" description="Helical" evidence="1">
    <location>
        <begin position="127"/>
        <end position="146"/>
    </location>
</feature>
<keyword evidence="1" id="KW-0812">Transmembrane</keyword>
<keyword evidence="3" id="KW-1185">Reference proteome</keyword>
<keyword evidence="1" id="KW-1133">Transmembrane helix</keyword>
<gene>
    <name evidence="2" type="ORF">ATJ78_0496</name>
</gene>
<evidence type="ECO:0000256" key="1">
    <source>
        <dbReference type="SAM" id="Phobius"/>
    </source>
</evidence>
<feature type="transmembrane region" description="Helical" evidence="1">
    <location>
        <begin position="20"/>
        <end position="38"/>
    </location>
</feature>
<reference evidence="2 3" key="1">
    <citation type="submission" date="2017-10" db="EMBL/GenBank/DDBJ databases">
        <title>Sequencing the genomes of 1000 actinobacteria strains.</title>
        <authorList>
            <person name="Klenk H.-P."/>
        </authorList>
    </citation>
    <scope>NUCLEOTIDE SEQUENCE [LARGE SCALE GENOMIC DNA]</scope>
    <source>
        <strain evidence="2 3">DSM 21798</strain>
    </source>
</reference>
<dbReference type="Proteomes" id="UP000221369">
    <property type="component" value="Unassembled WGS sequence"/>
</dbReference>
<comment type="caution">
    <text evidence="2">The sequence shown here is derived from an EMBL/GenBank/DDBJ whole genome shotgun (WGS) entry which is preliminary data.</text>
</comment>
<proteinExistence type="predicted"/>
<evidence type="ECO:0000313" key="3">
    <source>
        <dbReference type="Proteomes" id="UP000221369"/>
    </source>
</evidence>
<dbReference type="EMBL" id="PDJE01000001">
    <property type="protein sequence ID" value="PFG29588.1"/>
    <property type="molecule type" value="Genomic_DNA"/>
</dbReference>
<feature type="transmembrane region" description="Helical" evidence="1">
    <location>
        <begin position="158"/>
        <end position="180"/>
    </location>
</feature>
<keyword evidence="1" id="KW-0472">Membrane</keyword>
<accession>A0A2A9DSD3</accession>
<feature type="transmembrane region" description="Helical" evidence="1">
    <location>
        <begin position="82"/>
        <end position="107"/>
    </location>
</feature>
<evidence type="ECO:0000313" key="2">
    <source>
        <dbReference type="EMBL" id="PFG29588.1"/>
    </source>
</evidence>
<dbReference type="OrthoDB" id="10007154at2"/>
<dbReference type="AlphaFoldDB" id="A0A2A9DSD3"/>